<evidence type="ECO:0000313" key="1">
    <source>
        <dbReference type="EMBL" id="CAA9373846.1"/>
    </source>
</evidence>
<sequence>ALLQRDQDPVLRLRWADDGLMPDRRHLFNSQLGELVNDASRQGVDPDPALEVGDRLRLCWQRQANRVSEGSIRRHGRRCYCPPGWVPTPAERAVTALLRSDVS</sequence>
<organism evidence="1">
    <name type="scientific">uncultured Propionibacteriaceae bacterium</name>
    <dbReference type="NCBI Taxonomy" id="257457"/>
    <lineage>
        <taxon>Bacteria</taxon>
        <taxon>Bacillati</taxon>
        <taxon>Actinomycetota</taxon>
        <taxon>Actinomycetes</taxon>
        <taxon>Propionibacteriales</taxon>
        <taxon>Propionibacteriaceae</taxon>
        <taxon>environmental samples</taxon>
    </lineage>
</organism>
<accession>A0A6J4N0B7</accession>
<dbReference type="AlphaFoldDB" id="A0A6J4N0B7"/>
<protein>
    <submittedName>
        <fullName evidence="1">Uncharacterized protein</fullName>
    </submittedName>
</protein>
<feature type="non-terminal residue" evidence="1">
    <location>
        <position position="1"/>
    </location>
</feature>
<proteinExistence type="predicted"/>
<name>A0A6J4N0B7_9ACTN</name>
<gene>
    <name evidence="1" type="ORF">AVDCRST_MAG75-350</name>
</gene>
<dbReference type="EMBL" id="CADCUO010000022">
    <property type="protein sequence ID" value="CAA9373846.1"/>
    <property type="molecule type" value="Genomic_DNA"/>
</dbReference>
<reference evidence="1" key="1">
    <citation type="submission" date="2020-02" db="EMBL/GenBank/DDBJ databases">
        <authorList>
            <person name="Meier V. D."/>
        </authorList>
    </citation>
    <scope>NUCLEOTIDE SEQUENCE</scope>
    <source>
        <strain evidence="1">AVDCRST_MAG75</strain>
    </source>
</reference>